<feature type="domain" description="Fido" evidence="1">
    <location>
        <begin position="92"/>
        <end position="229"/>
    </location>
</feature>
<evidence type="ECO:0000313" key="3">
    <source>
        <dbReference type="Proteomes" id="UP001596378"/>
    </source>
</evidence>
<dbReference type="PROSITE" id="PS51459">
    <property type="entry name" value="FIDO"/>
    <property type="match status" value="1"/>
</dbReference>
<dbReference type="InterPro" id="IPR036597">
    <property type="entry name" value="Fido-like_dom_sf"/>
</dbReference>
<dbReference type="Proteomes" id="UP001596378">
    <property type="component" value="Unassembled WGS sequence"/>
</dbReference>
<evidence type="ECO:0000313" key="2">
    <source>
        <dbReference type="EMBL" id="MFC7152968.1"/>
    </source>
</evidence>
<sequence length="250" mass="28985">MFQELDKLFTKLKSLRPLSADSVKRLAEDFMIDFVYNSNAIEGNTLTLEETSLVLKEGLTIDKKPLSHHLEAVGHKEAYYYVEETVKEKQALSEQIIKNIHSLVLMGISSERGKYRSVPVIITGSNYTPSQPYEIPFKMEQLIDEYHTRMNEMHVVERIAAFHLKFESIHPFIDGNGRTGRLLMNLDLLSAGYPPINVKFQDTRRYYDSFKFYHENEGDPSKLVELVQEYVLEELKRYIAILEMAEKLNG</sequence>
<dbReference type="RefSeq" id="WP_378049958.1">
    <property type="nucleotide sequence ID" value="NZ_JBHMDN010000022.1"/>
</dbReference>
<organism evidence="2 3">
    <name type="scientific">Cohnella cellulosilytica</name>
    <dbReference type="NCBI Taxonomy" id="986710"/>
    <lineage>
        <taxon>Bacteria</taxon>
        <taxon>Bacillati</taxon>
        <taxon>Bacillota</taxon>
        <taxon>Bacilli</taxon>
        <taxon>Bacillales</taxon>
        <taxon>Paenibacillaceae</taxon>
        <taxon>Cohnella</taxon>
    </lineage>
</organism>
<accession>A0ABW2FMF3</accession>
<comment type="caution">
    <text evidence="2">The sequence shown here is derived from an EMBL/GenBank/DDBJ whole genome shotgun (WGS) entry which is preliminary data.</text>
</comment>
<reference evidence="3" key="1">
    <citation type="journal article" date="2019" name="Int. J. Syst. Evol. Microbiol.">
        <title>The Global Catalogue of Microorganisms (GCM) 10K type strain sequencing project: providing services to taxonomists for standard genome sequencing and annotation.</title>
        <authorList>
            <consortium name="The Broad Institute Genomics Platform"/>
            <consortium name="The Broad Institute Genome Sequencing Center for Infectious Disease"/>
            <person name="Wu L."/>
            <person name="Ma J."/>
        </authorList>
    </citation>
    <scope>NUCLEOTIDE SEQUENCE [LARGE SCALE GENOMIC DNA]</scope>
    <source>
        <strain evidence="3">KCTC 12907</strain>
    </source>
</reference>
<dbReference type="InterPro" id="IPR040198">
    <property type="entry name" value="Fido_containing"/>
</dbReference>
<proteinExistence type="predicted"/>
<dbReference type="PANTHER" id="PTHR13504">
    <property type="entry name" value="FIDO DOMAIN-CONTAINING PROTEIN DDB_G0283145"/>
    <property type="match status" value="1"/>
</dbReference>
<keyword evidence="3" id="KW-1185">Reference proteome</keyword>
<protein>
    <submittedName>
        <fullName evidence="2">Fic family protein</fullName>
    </submittedName>
</protein>
<dbReference type="Pfam" id="PF02661">
    <property type="entry name" value="Fic"/>
    <property type="match status" value="1"/>
</dbReference>
<dbReference type="SUPFAM" id="SSF140931">
    <property type="entry name" value="Fic-like"/>
    <property type="match status" value="1"/>
</dbReference>
<dbReference type="PANTHER" id="PTHR13504:SF38">
    <property type="entry name" value="FIDO DOMAIN-CONTAINING PROTEIN"/>
    <property type="match status" value="1"/>
</dbReference>
<dbReference type="Gene3D" id="1.10.3290.10">
    <property type="entry name" value="Fido-like domain"/>
    <property type="match status" value="1"/>
</dbReference>
<evidence type="ECO:0000259" key="1">
    <source>
        <dbReference type="PROSITE" id="PS51459"/>
    </source>
</evidence>
<gene>
    <name evidence="2" type="ORF">ACFQMJ_30895</name>
</gene>
<name>A0ABW2FMF3_9BACL</name>
<dbReference type="EMBL" id="JBHTAI010000027">
    <property type="protein sequence ID" value="MFC7152968.1"/>
    <property type="molecule type" value="Genomic_DNA"/>
</dbReference>
<dbReference type="InterPro" id="IPR003812">
    <property type="entry name" value="Fido"/>
</dbReference>